<protein>
    <recommendedName>
        <fullName evidence="3">Carboxypeptidase regulatory-like domain-containing protein</fullName>
    </recommendedName>
</protein>
<name>A0ABQ3V0I5_9CHLR</name>
<evidence type="ECO:0000313" key="2">
    <source>
        <dbReference type="Proteomes" id="UP000654345"/>
    </source>
</evidence>
<dbReference type="RefSeq" id="WP_201374724.1">
    <property type="nucleotide sequence ID" value="NZ_BNJG01000003.1"/>
</dbReference>
<evidence type="ECO:0000313" key="1">
    <source>
        <dbReference type="EMBL" id="GHO58432.1"/>
    </source>
</evidence>
<accession>A0ABQ3V0I5</accession>
<dbReference type="SUPFAM" id="SSF49452">
    <property type="entry name" value="Starch-binding domain-like"/>
    <property type="match status" value="1"/>
</dbReference>
<evidence type="ECO:0008006" key="3">
    <source>
        <dbReference type="Google" id="ProtNLM"/>
    </source>
</evidence>
<dbReference type="EMBL" id="BNJG01000003">
    <property type="protein sequence ID" value="GHO58432.1"/>
    <property type="molecule type" value="Genomic_DNA"/>
</dbReference>
<proteinExistence type="predicted"/>
<dbReference type="InterPro" id="IPR013784">
    <property type="entry name" value="Carb-bd-like_fold"/>
</dbReference>
<keyword evidence="2" id="KW-1185">Reference proteome</keyword>
<comment type="caution">
    <text evidence="1">The sequence shown here is derived from an EMBL/GenBank/DDBJ whole genome shotgun (WGS) entry which is preliminary data.</text>
</comment>
<dbReference type="Proteomes" id="UP000654345">
    <property type="component" value="Unassembled WGS sequence"/>
</dbReference>
<reference evidence="1 2" key="1">
    <citation type="journal article" date="2021" name="Int. J. Syst. Evol. Microbiol.">
        <title>Reticulibacter mediterranei gen. nov., sp. nov., within the new family Reticulibacteraceae fam. nov., and Ktedonospora formicarum gen. nov., sp. nov., Ktedonobacter robiniae sp. nov., Dictyobacter formicarum sp. nov. and Dictyobacter arantiisoli sp. nov., belonging to the class Ktedonobacteria.</title>
        <authorList>
            <person name="Yabe S."/>
            <person name="Zheng Y."/>
            <person name="Wang C.M."/>
            <person name="Sakai Y."/>
            <person name="Abe K."/>
            <person name="Yokota A."/>
            <person name="Donadio S."/>
            <person name="Cavaletti L."/>
            <person name="Monciardini P."/>
        </authorList>
    </citation>
    <scope>NUCLEOTIDE SEQUENCE [LARGE SCALE GENOMIC DNA]</scope>
    <source>
        <strain evidence="1 2">SOSP1-30</strain>
    </source>
</reference>
<organism evidence="1 2">
    <name type="scientific">Ktedonobacter robiniae</name>
    <dbReference type="NCBI Taxonomy" id="2778365"/>
    <lineage>
        <taxon>Bacteria</taxon>
        <taxon>Bacillati</taxon>
        <taxon>Chloroflexota</taxon>
        <taxon>Ktedonobacteria</taxon>
        <taxon>Ktedonobacterales</taxon>
        <taxon>Ktedonobacteraceae</taxon>
        <taxon>Ktedonobacter</taxon>
    </lineage>
</organism>
<gene>
    <name evidence="1" type="ORF">KSB_69070</name>
</gene>
<sequence length="179" mass="19626">MNRQPPIRIALRYFVATWAGDDEEEAHRLLGKLVLAAMKKHEYELDLAEVPADMWAALGIAPRPTFTLCVPLPIERPEPVTRLVQGPLVMRGTPITSLYGIVLGPGDVPIAGASVELPALQLRNHTDTGGRFHFPTVPGEAGSIRLLVKAKGRMQNVTVEQSTSGREPLAIRFDSFEIK</sequence>